<reference evidence="2" key="1">
    <citation type="journal article" date="2020" name="Stud. Mycol.">
        <title>101 Dothideomycetes genomes: a test case for predicting lifestyles and emergence of pathogens.</title>
        <authorList>
            <person name="Haridas S."/>
            <person name="Albert R."/>
            <person name="Binder M."/>
            <person name="Bloem J."/>
            <person name="Labutti K."/>
            <person name="Salamov A."/>
            <person name="Andreopoulos B."/>
            <person name="Baker S."/>
            <person name="Barry K."/>
            <person name="Bills G."/>
            <person name="Bluhm B."/>
            <person name="Cannon C."/>
            <person name="Castanera R."/>
            <person name="Culley D."/>
            <person name="Daum C."/>
            <person name="Ezra D."/>
            <person name="Gonzalez J."/>
            <person name="Henrissat B."/>
            <person name="Kuo A."/>
            <person name="Liang C."/>
            <person name="Lipzen A."/>
            <person name="Lutzoni F."/>
            <person name="Magnuson J."/>
            <person name="Mondo S."/>
            <person name="Nolan M."/>
            <person name="Ohm R."/>
            <person name="Pangilinan J."/>
            <person name="Park H.-J."/>
            <person name="Ramirez L."/>
            <person name="Alfaro M."/>
            <person name="Sun H."/>
            <person name="Tritt A."/>
            <person name="Yoshinaga Y."/>
            <person name="Zwiers L.-H."/>
            <person name="Turgeon B."/>
            <person name="Goodwin S."/>
            <person name="Spatafora J."/>
            <person name="Crous P."/>
            <person name="Grigoriev I."/>
        </authorList>
    </citation>
    <scope>NUCLEOTIDE SEQUENCE</scope>
    <source>
        <strain evidence="2">CBS 161.51</strain>
    </source>
</reference>
<gene>
    <name evidence="2" type="ORF">EJ02DRAFT_379866</name>
</gene>
<evidence type="ECO:0000313" key="2">
    <source>
        <dbReference type="EMBL" id="KAF1940338.1"/>
    </source>
</evidence>
<dbReference type="Proteomes" id="UP000800038">
    <property type="component" value="Unassembled WGS sequence"/>
</dbReference>
<evidence type="ECO:0000256" key="1">
    <source>
        <dbReference type="SAM" id="SignalP"/>
    </source>
</evidence>
<keyword evidence="3" id="KW-1185">Reference proteome</keyword>
<feature type="signal peptide" evidence="1">
    <location>
        <begin position="1"/>
        <end position="17"/>
    </location>
</feature>
<organism evidence="2 3">
    <name type="scientific">Clathrospora elynae</name>
    <dbReference type="NCBI Taxonomy" id="706981"/>
    <lineage>
        <taxon>Eukaryota</taxon>
        <taxon>Fungi</taxon>
        <taxon>Dikarya</taxon>
        <taxon>Ascomycota</taxon>
        <taxon>Pezizomycotina</taxon>
        <taxon>Dothideomycetes</taxon>
        <taxon>Pleosporomycetidae</taxon>
        <taxon>Pleosporales</taxon>
        <taxon>Diademaceae</taxon>
        <taxon>Clathrospora</taxon>
    </lineage>
</organism>
<name>A0A6A5SL34_9PLEO</name>
<sequence>MFLLLLFLVARLILSACRDIVVEDGKDVVLADVVHLLGGFTHMWLKLTMNYSL</sequence>
<proteinExistence type="predicted"/>
<accession>A0A6A5SL34</accession>
<protein>
    <submittedName>
        <fullName evidence="2">Uncharacterized protein</fullName>
    </submittedName>
</protein>
<evidence type="ECO:0000313" key="3">
    <source>
        <dbReference type="Proteomes" id="UP000800038"/>
    </source>
</evidence>
<dbReference type="AlphaFoldDB" id="A0A6A5SL34"/>
<feature type="chain" id="PRO_5025577064" evidence="1">
    <location>
        <begin position="18"/>
        <end position="53"/>
    </location>
</feature>
<dbReference type="EMBL" id="ML976064">
    <property type="protein sequence ID" value="KAF1940338.1"/>
    <property type="molecule type" value="Genomic_DNA"/>
</dbReference>
<keyword evidence="1" id="KW-0732">Signal</keyword>